<dbReference type="Pfam" id="PF19259">
    <property type="entry name" value="Ty3_capsid"/>
    <property type="match status" value="1"/>
</dbReference>
<dbReference type="Gene3D" id="4.10.60.10">
    <property type="entry name" value="Zinc finger, CCHC-type"/>
    <property type="match status" value="1"/>
</dbReference>
<dbReference type="GO" id="GO:0003964">
    <property type="term" value="F:RNA-directed DNA polymerase activity"/>
    <property type="evidence" value="ECO:0007669"/>
    <property type="project" value="UniProtKB-KW"/>
</dbReference>
<keyword evidence="3" id="KW-0695">RNA-directed DNA polymerase</keyword>
<evidence type="ECO:0000259" key="2">
    <source>
        <dbReference type="PROSITE" id="PS50158"/>
    </source>
</evidence>
<dbReference type="PANTHER" id="PTHR33223:SF6">
    <property type="entry name" value="CCHC-TYPE DOMAIN-CONTAINING PROTEIN"/>
    <property type="match status" value="1"/>
</dbReference>
<sequence>MEGVVGLRRWIEKVEQVFEICKCAEEDKVMFAASTFEGRALTWWNGNVQTLGLVNANRIPWTEFKSMMTTEYYPATEIQRMEEELWTLTLKGDDIKAYNNRFHELALMCPDLVLNEKKNIKRYIRGFPERIKGNITSSRPTTLHDAINLARELVEQAVQATATTTINTTSRIGGKRLLGPMLQPQMRVRFMLEPYQSATDATYTTMNVNCYGCGEKGHLRHKCPKGRNQQNEGARARAYLVVENPQQNLNVVTWSSKRIYKRIFIEHSI</sequence>
<keyword evidence="3" id="KW-0548">Nucleotidyltransferase</keyword>
<keyword evidence="4" id="KW-1185">Reference proteome</keyword>
<proteinExistence type="predicted"/>
<dbReference type="InterPro" id="IPR001878">
    <property type="entry name" value="Znf_CCHC"/>
</dbReference>
<dbReference type="InterPro" id="IPR045358">
    <property type="entry name" value="Ty3_capsid"/>
</dbReference>
<keyword evidence="1" id="KW-0862">Zinc</keyword>
<protein>
    <submittedName>
        <fullName evidence="3">Reverse transcriptase domain-containing protein</fullName>
    </submittedName>
</protein>
<reference evidence="3" key="2">
    <citation type="submission" date="2022-01" db="EMBL/GenBank/DDBJ databases">
        <authorList>
            <person name="Yamashiro T."/>
            <person name="Shiraishi A."/>
            <person name="Satake H."/>
            <person name="Nakayama K."/>
        </authorList>
    </citation>
    <scope>NUCLEOTIDE SEQUENCE</scope>
</reference>
<keyword evidence="1" id="KW-0479">Metal-binding</keyword>
<accession>A0ABQ5I8F9</accession>
<evidence type="ECO:0000256" key="1">
    <source>
        <dbReference type="PROSITE-ProRule" id="PRU00047"/>
    </source>
</evidence>
<evidence type="ECO:0000313" key="3">
    <source>
        <dbReference type="EMBL" id="GJT96373.1"/>
    </source>
</evidence>
<evidence type="ECO:0000313" key="4">
    <source>
        <dbReference type="Proteomes" id="UP001151760"/>
    </source>
</evidence>
<keyword evidence="1" id="KW-0863">Zinc-finger</keyword>
<dbReference type="PANTHER" id="PTHR33223">
    <property type="entry name" value="CCHC-TYPE DOMAIN-CONTAINING PROTEIN"/>
    <property type="match status" value="1"/>
</dbReference>
<comment type="caution">
    <text evidence="3">The sequence shown here is derived from an EMBL/GenBank/DDBJ whole genome shotgun (WGS) entry which is preliminary data.</text>
</comment>
<keyword evidence="3" id="KW-0808">Transferase</keyword>
<dbReference type="PROSITE" id="PS50158">
    <property type="entry name" value="ZF_CCHC"/>
    <property type="match status" value="1"/>
</dbReference>
<dbReference type="Proteomes" id="UP001151760">
    <property type="component" value="Unassembled WGS sequence"/>
</dbReference>
<reference evidence="3" key="1">
    <citation type="journal article" date="2022" name="Int. J. Mol. Sci.">
        <title>Draft Genome of Tanacetum Coccineum: Genomic Comparison of Closely Related Tanacetum-Family Plants.</title>
        <authorList>
            <person name="Yamashiro T."/>
            <person name="Shiraishi A."/>
            <person name="Nakayama K."/>
            <person name="Satake H."/>
        </authorList>
    </citation>
    <scope>NUCLEOTIDE SEQUENCE</scope>
</reference>
<feature type="domain" description="CCHC-type" evidence="2">
    <location>
        <begin position="210"/>
        <end position="225"/>
    </location>
</feature>
<name>A0ABQ5I8F9_9ASTR</name>
<dbReference type="InterPro" id="IPR036875">
    <property type="entry name" value="Znf_CCHC_sf"/>
</dbReference>
<organism evidence="3 4">
    <name type="scientific">Tanacetum coccineum</name>
    <dbReference type="NCBI Taxonomy" id="301880"/>
    <lineage>
        <taxon>Eukaryota</taxon>
        <taxon>Viridiplantae</taxon>
        <taxon>Streptophyta</taxon>
        <taxon>Embryophyta</taxon>
        <taxon>Tracheophyta</taxon>
        <taxon>Spermatophyta</taxon>
        <taxon>Magnoliopsida</taxon>
        <taxon>eudicotyledons</taxon>
        <taxon>Gunneridae</taxon>
        <taxon>Pentapetalae</taxon>
        <taxon>asterids</taxon>
        <taxon>campanulids</taxon>
        <taxon>Asterales</taxon>
        <taxon>Asteraceae</taxon>
        <taxon>Asteroideae</taxon>
        <taxon>Anthemideae</taxon>
        <taxon>Anthemidinae</taxon>
        <taxon>Tanacetum</taxon>
    </lineage>
</organism>
<dbReference type="SUPFAM" id="SSF57756">
    <property type="entry name" value="Retrovirus zinc finger-like domains"/>
    <property type="match status" value="1"/>
</dbReference>
<dbReference type="EMBL" id="BQNB010020475">
    <property type="protein sequence ID" value="GJT96373.1"/>
    <property type="molecule type" value="Genomic_DNA"/>
</dbReference>
<gene>
    <name evidence="3" type="ORF">Tco_1091891</name>
</gene>